<protein>
    <recommendedName>
        <fullName evidence="3">Calcyclin-binding protein</fullName>
    </recommendedName>
</protein>
<evidence type="ECO:0000256" key="9">
    <source>
        <dbReference type="ARBA" id="ARBA00025145"/>
    </source>
</evidence>
<dbReference type="InterPro" id="IPR037201">
    <property type="entry name" value="CacyBP_N"/>
</dbReference>
<evidence type="ECO:0000256" key="6">
    <source>
        <dbReference type="ARBA" id="ARBA00022786"/>
    </source>
</evidence>
<evidence type="ECO:0000313" key="14">
    <source>
        <dbReference type="EMBL" id="CAE1311277.1"/>
    </source>
</evidence>
<keyword evidence="10" id="KW-0175">Coiled coil</keyword>
<sequence>MARSVADVKKDVEEMEMLVSESKRSHVKEILQIELRKLQIELSKLMTEGDETKTKSTVKTTPNCPTVSLTNYAWDQSNKYMKIYIDLKNVHNLPKEKITCNFEAKSMNLTVYDLDNRNYRFGVKRLAGTIVPSESFFKIKTDSLVIMMMKQSNTNWEHVTEMAAEKSKEKTKKKPTLDDSKDPSEGIMDILKNIYEEGDDDMKRTINQAWYESRNKTSSFD</sequence>
<keyword evidence="15" id="KW-1185">Reference proteome</keyword>
<keyword evidence="7" id="KW-0007">Acetylation</keyword>
<dbReference type="AlphaFoldDB" id="A0A812DWC5"/>
<keyword evidence="4" id="KW-0963">Cytoplasm</keyword>
<dbReference type="Gene3D" id="4.10.860.10">
    <property type="entry name" value="UVR domain"/>
    <property type="match status" value="1"/>
</dbReference>
<comment type="subcellular location">
    <subcellularLocation>
        <location evidence="2">Cytoplasm</location>
    </subcellularLocation>
    <subcellularLocation>
        <location evidence="1">Nucleus</location>
    </subcellularLocation>
</comment>
<evidence type="ECO:0000256" key="11">
    <source>
        <dbReference type="SAM" id="MobiDB-lite"/>
    </source>
</evidence>
<evidence type="ECO:0000259" key="13">
    <source>
        <dbReference type="PROSITE" id="PS51203"/>
    </source>
</evidence>
<evidence type="ECO:0000313" key="15">
    <source>
        <dbReference type="Proteomes" id="UP000597762"/>
    </source>
</evidence>
<dbReference type="Gene3D" id="2.60.40.790">
    <property type="match status" value="1"/>
</dbReference>
<evidence type="ECO:0000256" key="10">
    <source>
        <dbReference type="SAM" id="Coils"/>
    </source>
</evidence>
<dbReference type="PROSITE" id="PS51048">
    <property type="entry name" value="SGS"/>
    <property type="match status" value="1"/>
</dbReference>
<dbReference type="PANTHER" id="PTHR13164:SF3">
    <property type="entry name" value="CALCYCLIN-BINDING PROTEIN"/>
    <property type="match status" value="1"/>
</dbReference>
<dbReference type="GO" id="GO:0031625">
    <property type="term" value="F:ubiquitin protein ligase binding"/>
    <property type="evidence" value="ECO:0007669"/>
    <property type="project" value="InterPro"/>
</dbReference>
<keyword evidence="6" id="KW-0833">Ubl conjugation pathway</keyword>
<dbReference type="InterPro" id="IPR015120">
    <property type="entry name" value="Siah-Interact_N"/>
</dbReference>
<comment type="caution">
    <text evidence="14">The sequence shown here is derived from an EMBL/GenBank/DDBJ whole genome shotgun (WGS) entry which is preliminary data.</text>
</comment>
<evidence type="ECO:0000256" key="4">
    <source>
        <dbReference type="ARBA" id="ARBA00022490"/>
    </source>
</evidence>
<dbReference type="GO" id="GO:0044548">
    <property type="term" value="F:S100 protein binding"/>
    <property type="evidence" value="ECO:0007669"/>
    <property type="project" value="InterPro"/>
</dbReference>
<accession>A0A812DWC5</accession>
<dbReference type="InterPro" id="IPR007699">
    <property type="entry name" value="SGS_dom"/>
</dbReference>
<dbReference type="PANTHER" id="PTHR13164">
    <property type="entry name" value="CALICYLIN BINDING PROTEIN"/>
    <property type="match status" value="1"/>
</dbReference>
<evidence type="ECO:0000256" key="1">
    <source>
        <dbReference type="ARBA" id="ARBA00004123"/>
    </source>
</evidence>
<feature type="domain" description="SGS" evidence="12">
    <location>
        <begin position="145"/>
        <end position="221"/>
    </location>
</feature>
<gene>
    <name evidence="14" type="ORF">SPHA_62750</name>
</gene>
<dbReference type="EMBL" id="CAHIKZ030004489">
    <property type="protein sequence ID" value="CAE1311277.1"/>
    <property type="molecule type" value="Genomic_DNA"/>
</dbReference>
<reference evidence="14" key="1">
    <citation type="submission" date="2021-01" db="EMBL/GenBank/DDBJ databases">
        <authorList>
            <person name="Li R."/>
            <person name="Bekaert M."/>
        </authorList>
    </citation>
    <scope>NUCLEOTIDE SEQUENCE</scope>
    <source>
        <strain evidence="14">Farmed</strain>
    </source>
</reference>
<evidence type="ECO:0000256" key="2">
    <source>
        <dbReference type="ARBA" id="ARBA00004496"/>
    </source>
</evidence>
<dbReference type="InterPro" id="IPR007052">
    <property type="entry name" value="CS_dom"/>
</dbReference>
<feature type="region of interest" description="Disordered" evidence="11">
    <location>
        <begin position="164"/>
        <end position="185"/>
    </location>
</feature>
<dbReference type="SUPFAM" id="SSF49764">
    <property type="entry name" value="HSP20-like chaperones"/>
    <property type="match status" value="1"/>
</dbReference>
<proteinExistence type="predicted"/>
<dbReference type="OrthoDB" id="164025at2759"/>
<dbReference type="Proteomes" id="UP000597762">
    <property type="component" value="Unassembled WGS sequence"/>
</dbReference>
<dbReference type="GO" id="GO:0005634">
    <property type="term" value="C:nucleus"/>
    <property type="evidence" value="ECO:0007669"/>
    <property type="project" value="UniProtKB-SubCell"/>
</dbReference>
<dbReference type="GO" id="GO:0005737">
    <property type="term" value="C:cytoplasm"/>
    <property type="evidence" value="ECO:0007669"/>
    <property type="project" value="UniProtKB-SubCell"/>
</dbReference>
<dbReference type="FunFam" id="2.60.40.790:FF:000040">
    <property type="entry name" value="Calcyclin binding protein"/>
    <property type="match status" value="1"/>
</dbReference>
<dbReference type="GO" id="GO:0015631">
    <property type="term" value="F:tubulin binding"/>
    <property type="evidence" value="ECO:0007669"/>
    <property type="project" value="InterPro"/>
</dbReference>
<keyword evidence="8" id="KW-0539">Nucleus</keyword>
<evidence type="ECO:0000256" key="8">
    <source>
        <dbReference type="ARBA" id="ARBA00023242"/>
    </source>
</evidence>
<dbReference type="CDD" id="cd06468">
    <property type="entry name" value="p23_CacyBP"/>
    <property type="match status" value="1"/>
</dbReference>
<evidence type="ECO:0000259" key="12">
    <source>
        <dbReference type="PROSITE" id="PS51048"/>
    </source>
</evidence>
<name>A0A812DWC5_ACAPH</name>
<evidence type="ECO:0000256" key="3">
    <source>
        <dbReference type="ARBA" id="ARBA00015702"/>
    </source>
</evidence>
<keyword evidence="5" id="KW-0597">Phosphoprotein</keyword>
<comment type="function">
    <text evidence="9">May be involved in calcium-dependent ubiquitination and subsequent proteasomal degradation of target proteins. Probably serves as a molecular bridge in ubiquitin E3 complexes. Participates in the ubiquitin-mediated degradation of beta-catenin (CTNNB1).</text>
</comment>
<dbReference type="Pfam" id="PF09032">
    <property type="entry name" value="Siah-Interact_N"/>
    <property type="match status" value="1"/>
</dbReference>
<dbReference type="PROSITE" id="PS51203">
    <property type="entry name" value="CS"/>
    <property type="match status" value="1"/>
</dbReference>
<dbReference type="InterPro" id="IPR052289">
    <property type="entry name" value="Calcyclin-binding_UBL-bridge"/>
</dbReference>
<dbReference type="InterPro" id="IPR037893">
    <property type="entry name" value="CS_CacyBP"/>
</dbReference>
<dbReference type="InterPro" id="IPR008978">
    <property type="entry name" value="HSP20-like_chaperone"/>
</dbReference>
<organism evidence="14 15">
    <name type="scientific">Acanthosepion pharaonis</name>
    <name type="common">Pharaoh cuttlefish</name>
    <name type="synonym">Sepia pharaonis</name>
    <dbReference type="NCBI Taxonomy" id="158019"/>
    <lineage>
        <taxon>Eukaryota</taxon>
        <taxon>Metazoa</taxon>
        <taxon>Spiralia</taxon>
        <taxon>Lophotrochozoa</taxon>
        <taxon>Mollusca</taxon>
        <taxon>Cephalopoda</taxon>
        <taxon>Coleoidea</taxon>
        <taxon>Decapodiformes</taxon>
        <taxon>Sepiida</taxon>
        <taxon>Sepiina</taxon>
        <taxon>Sepiidae</taxon>
        <taxon>Acanthosepion</taxon>
    </lineage>
</organism>
<feature type="coiled-coil region" evidence="10">
    <location>
        <begin position="28"/>
        <end position="55"/>
    </location>
</feature>
<feature type="compositionally biased region" description="Basic and acidic residues" evidence="11">
    <location>
        <begin position="175"/>
        <end position="184"/>
    </location>
</feature>
<evidence type="ECO:0000256" key="5">
    <source>
        <dbReference type="ARBA" id="ARBA00022553"/>
    </source>
</evidence>
<evidence type="ECO:0000256" key="7">
    <source>
        <dbReference type="ARBA" id="ARBA00022990"/>
    </source>
</evidence>
<dbReference type="SUPFAM" id="SSF140106">
    <property type="entry name" value="Calcyclin-binding protein-like"/>
    <property type="match status" value="1"/>
</dbReference>
<dbReference type="Pfam" id="PF04969">
    <property type="entry name" value="CS"/>
    <property type="match status" value="1"/>
</dbReference>
<feature type="domain" description="CS" evidence="13">
    <location>
        <begin position="67"/>
        <end position="160"/>
    </location>
</feature>